<dbReference type="EMBL" id="ML977559">
    <property type="protein sequence ID" value="KAF2006767.1"/>
    <property type="molecule type" value="Genomic_DNA"/>
</dbReference>
<dbReference type="AlphaFoldDB" id="A0A6A5WZ17"/>
<name>A0A6A5WZ17_9PLEO</name>
<feature type="domain" description="Amidase" evidence="2">
    <location>
        <begin position="152"/>
        <end position="557"/>
    </location>
</feature>
<evidence type="ECO:0000259" key="2">
    <source>
        <dbReference type="Pfam" id="PF01425"/>
    </source>
</evidence>
<dbReference type="Gene3D" id="3.90.1300.10">
    <property type="entry name" value="Amidase signature (AS) domain"/>
    <property type="match status" value="1"/>
</dbReference>
<proteinExistence type="inferred from homology"/>
<dbReference type="Pfam" id="PF01425">
    <property type="entry name" value="Amidase"/>
    <property type="match status" value="1"/>
</dbReference>
<dbReference type="InterPro" id="IPR023631">
    <property type="entry name" value="Amidase_dom"/>
</dbReference>
<dbReference type="InterPro" id="IPR020556">
    <property type="entry name" value="Amidase_CS"/>
</dbReference>
<protein>
    <submittedName>
        <fullName evidence="3">Amidase signature enzyme</fullName>
    </submittedName>
</protein>
<evidence type="ECO:0000256" key="1">
    <source>
        <dbReference type="ARBA" id="ARBA00009199"/>
    </source>
</evidence>
<dbReference type="InterPro" id="IPR000120">
    <property type="entry name" value="Amidase"/>
</dbReference>
<dbReference type="PANTHER" id="PTHR11895:SF67">
    <property type="entry name" value="AMIDASE DOMAIN-CONTAINING PROTEIN"/>
    <property type="match status" value="1"/>
</dbReference>
<dbReference type="SUPFAM" id="SSF75304">
    <property type="entry name" value="Amidase signature (AS) enzymes"/>
    <property type="match status" value="1"/>
</dbReference>
<gene>
    <name evidence="3" type="ORF">P154DRAFT_224483</name>
</gene>
<evidence type="ECO:0000313" key="4">
    <source>
        <dbReference type="Proteomes" id="UP000799779"/>
    </source>
</evidence>
<sequence>MASSHLDAPLGFFNYPIPTAHDIPYQAPPTNTNPVLKGLPLYYLGSLVPSIPLLPAFLWRNAGFGLLRSKKELDNVEPRYDPTVIPVPRPEEPENVTTDRLRTLPKSAKGRFWNITDYHEAFKKGEITPVDVVETLFPLIRRDVDQRSAHATAFVETRMESVRRAADASAKRWKDGEPLGVLDGVPFAVKDDVYVKGYKMFVGTKHDYTEGKEVGTSWCVQKLEEAGAVLVGRCNMHEIGMDTTNNNPVWGTPLNPYNSQYYCGGSSGGAAYAVGQGIIPFAIGSDGGGSVRIPSNYCGIYGLKPSHGRVSKLPCRNKTPSTTVNGPLASNMVDLEVSYRALAQPDPSNHASRQFAVPQALTAPRKKVIGIHKAWFDRADPIVQDTCQSAINYFESELGYEIVDVSIPLTYEGQMAHAMTILTEGVAAEPNLSRVSPANKIVLAVAKVTTGRDLSLAQRVRNIIMQHLAHLFQTHPGLIIVTPTTPNAGWPIGEGELVYGMSDGNTQVRNMEYVWLANFTGVPCIQFPVGYVDAVKGEGRVPVGLSGHGEWGSEDALIEFGHDGERWLNEEFEGGRIRPKEWVDVIGKSKN</sequence>
<dbReference type="PROSITE" id="PS00571">
    <property type="entry name" value="AMIDASES"/>
    <property type="match status" value="1"/>
</dbReference>
<dbReference type="PANTHER" id="PTHR11895">
    <property type="entry name" value="TRANSAMIDASE"/>
    <property type="match status" value="1"/>
</dbReference>
<dbReference type="Proteomes" id="UP000799779">
    <property type="component" value="Unassembled WGS sequence"/>
</dbReference>
<dbReference type="InterPro" id="IPR036928">
    <property type="entry name" value="AS_sf"/>
</dbReference>
<accession>A0A6A5WZ17</accession>
<comment type="similarity">
    <text evidence="1">Belongs to the amidase family.</text>
</comment>
<dbReference type="OrthoDB" id="421993at2759"/>
<keyword evidence="4" id="KW-1185">Reference proteome</keyword>
<reference evidence="3" key="1">
    <citation type="journal article" date="2020" name="Stud. Mycol.">
        <title>101 Dothideomycetes genomes: a test case for predicting lifestyles and emergence of pathogens.</title>
        <authorList>
            <person name="Haridas S."/>
            <person name="Albert R."/>
            <person name="Binder M."/>
            <person name="Bloem J."/>
            <person name="Labutti K."/>
            <person name="Salamov A."/>
            <person name="Andreopoulos B."/>
            <person name="Baker S."/>
            <person name="Barry K."/>
            <person name="Bills G."/>
            <person name="Bluhm B."/>
            <person name="Cannon C."/>
            <person name="Castanera R."/>
            <person name="Culley D."/>
            <person name="Daum C."/>
            <person name="Ezra D."/>
            <person name="Gonzalez J."/>
            <person name="Henrissat B."/>
            <person name="Kuo A."/>
            <person name="Liang C."/>
            <person name="Lipzen A."/>
            <person name="Lutzoni F."/>
            <person name="Magnuson J."/>
            <person name="Mondo S."/>
            <person name="Nolan M."/>
            <person name="Ohm R."/>
            <person name="Pangilinan J."/>
            <person name="Park H.-J."/>
            <person name="Ramirez L."/>
            <person name="Alfaro M."/>
            <person name="Sun H."/>
            <person name="Tritt A."/>
            <person name="Yoshinaga Y."/>
            <person name="Zwiers L.-H."/>
            <person name="Turgeon B."/>
            <person name="Goodwin S."/>
            <person name="Spatafora J."/>
            <person name="Crous P."/>
            <person name="Grigoriev I."/>
        </authorList>
    </citation>
    <scope>NUCLEOTIDE SEQUENCE</scope>
    <source>
        <strain evidence="3">CBS 123094</strain>
    </source>
</reference>
<dbReference type="GO" id="GO:0003824">
    <property type="term" value="F:catalytic activity"/>
    <property type="evidence" value="ECO:0007669"/>
    <property type="project" value="InterPro"/>
</dbReference>
<evidence type="ECO:0000313" key="3">
    <source>
        <dbReference type="EMBL" id="KAF2006767.1"/>
    </source>
</evidence>
<organism evidence="3 4">
    <name type="scientific">Amniculicola lignicola CBS 123094</name>
    <dbReference type="NCBI Taxonomy" id="1392246"/>
    <lineage>
        <taxon>Eukaryota</taxon>
        <taxon>Fungi</taxon>
        <taxon>Dikarya</taxon>
        <taxon>Ascomycota</taxon>
        <taxon>Pezizomycotina</taxon>
        <taxon>Dothideomycetes</taxon>
        <taxon>Pleosporomycetidae</taxon>
        <taxon>Pleosporales</taxon>
        <taxon>Amniculicolaceae</taxon>
        <taxon>Amniculicola</taxon>
    </lineage>
</organism>